<feature type="region of interest" description="Disordered" evidence="1">
    <location>
        <begin position="105"/>
        <end position="175"/>
    </location>
</feature>
<evidence type="ECO:0000313" key="3">
    <source>
        <dbReference type="Proteomes" id="UP000218209"/>
    </source>
</evidence>
<dbReference type="EMBL" id="KV918889">
    <property type="protein sequence ID" value="OSX75821.1"/>
    <property type="molecule type" value="Genomic_DNA"/>
</dbReference>
<gene>
    <name evidence="2" type="ORF">BU14_0219s0021</name>
</gene>
<protein>
    <submittedName>
        <fullName evidence="2">Uncharacterized protein</fullName>
    </submittedName>
</protein>
<name>A0A1X6P4L4_PORUM</name>
<keyword evidence="3" id="KW-1185">Reference proteome</keyword>
<feature type="compositionally biased region" description="Low complexity" evidence="1">
    <location>
        <begin position="150"/>
        <end position="162"/>
    </location>
</feature>
<dbReference type="AlphaFoldDB" id="A0A1X6P4L4"/>
<proteinExistence type="predicted"/>
<feature type="compositionally biased region" description="Low complexity" evidence="1">
    <location>
        <begin position="108"/>
        <end position="142"/>
    </location>
</feature>
<sequence>MVHTGVRRPPPPPPPLASAPDRLIPAAAARRAAADNVDGDDAVAARAMDAVNDLAAALTARGWADASCRHAWLAAAFLADRDAWAAGAGRVPPWLPVAPRPAPGRLCRPASQPAARPPAASAHAHARRPALAAGASAEADAPPRGRRGRPAVAATPAASVPAGAPPPAAAGWPPPEPLGTLPAVAAFLAAPATAASGASLAAAAAAVDALAAAVDALPAARVGRWRAAAASPCVAASRSAASHVEAVGVAAGLRPTVGGGGVPPVLRYRLACGGAGIDTCTCL</sequence>
<feature type="compositionally biased region" description="Pro residues" evidence="1">
    <location>
        <begin position="8"/>
        <end position="17"/>
    </location>
</feature>
<accession>A0A1X6P4L4</accession>
<feature type="region of interest" description="Disordered" evidence="1">
    <location>
        <begin position="1"/>
        <end position="20"/>
    </location>
</feature>
<evidence type="ECO:0000313" key="2">
    <source>
        <dbReference type="EMBL" id="OSX75821.1"/>
    </source>
</evidence>
<feature type="compositionally biased region" description="Pro residues" evidence="1">
    <location>
        <begin position="163"/>
        <end position="175"/>
    </location>
</feature>
<reference evidence="2 3" key="1">
    <citation type="submission" date="2017-03" db="EMBL/GenBank/DDBJ databases">
        <title>WGS assembly of Porphyra umbilicalis.</title>
        <authorList>
            <person name="Brawley S.H."/>
            <person name="Blouin N.A."/>
            <person name="Ficko-Blean E."/>
            <person name="Wheeler G.L."/>
            <person name="Lohr M."/>
            <person name="Goodson H.V."/>
            <person name="Jenkins J.W."/>
            <person name="Blaby-Haas C.E."/>
            <person name="Helliwell K.E."/>
            <person name="Chan C."/>
            <person name="Marriage T."/>
            <person name="Bhattacharya D."/>
            <person name="Klein A.S."/>
            <person name="Badis Y."/>
            <person name="Brodie J."/>
            <person name="Cao Y."/>
            <person name="Collen J."/>
            <person name="Dittami S.M."/>
            <person name="Gachon C.M."/>
            <person name="Green B.R."/>
            <person name="Karpowicz S."/>
            <person name="Kim J.W."/>
            <person name="Kudahl U."/>
            <person name="Lin S."/>
            <person name="Michel G."/>
            <person name="Mittag M."/>
            <person name="Olson B.J."/>
            <person name="Pangilinan J."/>
            <person name="Peng Y."/>
            <person name="Qiu H."/>
            <person name="Shu S."/>
            <person name="Singer J.T."/>
            <person name="Smith A.G."/>
            <person name="Sprecher B.N."/>
            <person name="Wagner V."/>
            <person name="Wang W."/>
            <person name="Wang Z.-Y."/>
            <person name="Yan J."/>
            <person name="Yarish C."/>
            <person name="Zoeuner-Riek S."/>
            <person name="Zhuang Y."/>
            <person name="Zou Y."/>
            <person name="Lindquist E.A."/>
            <person name="Grimwood J."/>
            <person name="Barry K."/>
            <person name="Rokhsar D.S."/>
            <person name="Schmutz J."/>
            <person name="Stiller J.W."/>
            <person name="Grossman A.R."/>
            <person name="Prochnik S.E."/>
        </authorList>
    </citation>
    <scope>NUCLEOTIDE SEQUENCE [LARGE SCALE GENOMIC DNA]</scope>
    <source>
        <strain evidence="2">4086291</strain>
    </source>
</reference>
<dbReference type="Proteomes" id="UP000218209">
    <property type="component" value="Unassembled WGS sequence"/>
</dbReference>
<organism evidence="2 3">
    <name type="scientific">Porphyra umbilicalis</name>
    <name type="common">Purple laver</name>
    <name type="synonym">Red alga</name>
    <dbReference type="NCBI Taxonomy" id="2786"/>
    <lineage>
        <taxon>Eukaryota</taxon>
        <taxon>Rhodophyta</taxon>
        <taxon>Bangiophyceae</taxon>
        <taxon>Bangiales</taxon>
        <taxon>Bangiaceae</taxon>
        <taxon>Porphyra</taxon>
    </lineage>
</organism>
<evidence type="ECO:0000256" key="1">
    <source>
        <dbReference type="SAM" id="MobiDB-lite"/>
    </source>
</evidence>